<dbReference type="Proteomes" id="UP000694415">
    <property type="component" value="Unplaced"/>
</dbReference>
<reference evidence="1" key="1">
    <citation type="submission" date="2025-08" db="UniProtKB">
        <authorList>
            <consortium name="Ensembl"/>
        </authorList>
    </citation>
    <scope>IDENTIFICATION</scope>
</reference>
<name>A0A8C6HSE7_MUSSI</name>
<evidence type="ECO:0000313" key="2">
    <source>
        <dbReference type="Proteomes" id="UP000694415"/>
    </source>
</evidence>
<evidence type="ECO:0000313" key="1">
    <source>
        <dbReference type="Ensembl" id="ENSMSIP00000025255.1"/>
    </source>
</evidence>
<protein>
    <submittedName>
        <fullName evidence="1">Uncharacterized protein</fullName>
    </submittedName>
</protein>
<sequence length="135" mass="15372">MKMREGFEQRRCPWVAKQQPHCCLRCRKALPLLQPPPCGPCSDGRCHYISTESPWPKLAFQLHIDSEHLHRPDPRQGWQTHRTMCLFLSNPQMSPHLSNTLRAQTLPCSFDAALATEKVGQASGLVSLIVHSLRH</sequence>
<dbReference type="GeneTree" id="ENSGT01140000286680"/>
<reference evidence="1" key="2">
    <citation type="submission" date="2025-09" db="UniProtKB">
        <authorList>
            <consortium name="Ensembl"/>
        </authorList>
    </citation>
    <scope>IDENTIFICATION</scope>
</reference>
<dbReference type="Ensembl" id="ENSMSIT00000031871.1">
    <property type="protein sequence ID" value="ENSMSIP00000025255.1"/>
    <property type="gene ID" value="ENSMSIG00000021332.1"/>
</dbReference>
<accession>A0A8C6HSE7</accession>
<dbReference type="AlphaFoldDB" id="A0A8C6HSE7"/>
<keyword evidence="2" id="KW-1185">Reference proteome</keyword>
<organism evidence="1 2">
    <name type="scientific">Mus spicilegus</name>
    <name type="common">Mound-building mouse</name>
    <dbReference type="NCBI Taxonomy" id="10103"/>
    <lineage>
        <taxon>Eukaryota</taxon>
        <taxon>Metazoa</taxon>
        <taxon>Chordata</taxon>
        <taxon>Craniata</taxon>
        <taxon>Vertebrata</taxon>
        <taxon>Euteleostomi</taxon>
        <taxon>Mammalia</taxon>
        <taxon>Eutheria</taxon>
        <taxon>Euarchontoglires</taxon>
        <taxon>Glires</taxon>
        <taxon>Rodentia</taxon>
        <taxon>Myomorpha</taxon>
        <taxon>Muroidea</taxon>
        <taxon>Muridae</taxon>
        <taxon>Murinae</taxon>
        <taxon>Mus</taxon>
        <taxon>Mus</taxon>
    </lineage>
</organism>
<proteinExistence type="predicted"/>